<feature type="compositionally biased region" description="Basic residues" evidence="1">
    <location>
        <begin position="35"/>
        <end position="47"/>
    </location>
</feature>
<comment type="caution">
    <text evidence="2">The sequence shown here is derived from an EMBL/GenBank/DDBJ whole genome shotgun (WGS) entry which is preliminary data.</text>
</comment>
<gene>
    <name evidence="2" type="ORF">B0T16DRAFT_5502</name>
</gene>
<dbReference type="EMBL" id="JAULSV010000001">
    <property type="protein sequence ID" value="KAK0655138.1"/>
    <property type="molecule type" value="Genomic_DNA"/>
</dbReference>
<sequence>MQSPACRGMHQHAAQGLSRRRARGSRLAWRANNARPRRLGRMQAKPRRGQEKTKREKKSFPVSQSRCLAGETRAASLPEPTRHTPLPASRALWLDISGGQGCASSDAAGRVLPVPRVRDGRLIVDPAPCLTCAADKGSGAAARRNGRPESEAAARLPRPCRLPCLVTVLRTSVSLARKEVGRTAGGSTANTGVGSVGLGWGMLCPSSIREGQVPSWAAEVVDWGATMGAPRATKAEAVGE</sequence>
<name>A0AA39YM68_9PEZI</name>
<dbReference type="AlphaFoldDB" id="A0AA39YM68"/>
<evidence type="ECO:0000313" key="2">
    <source>
        <dbReference type="EMBL" id="KAK0655138.1"/>
    </source>
</evidence>
<evidence type="ECO:0000256" key="1">
    <source>
        <dbReference type="SAM" id="MobiDB-lite"/>
    </source>
</evidence>
<reference evidence="2" key="1">
    <citation type="submission" date="2023-06" db="EMBL/GenBank/DDBJ databases">
        <title>Genome-scale phylogeny and comparative genomics of the fungal order Sordariales.</title>
        <authorList>
            <consortium name="Lawrence Berkeley National Laboratory"/>
            <person name="Hensen N."/>
            <person name="Bonometti L."/>
            <person name="Westerberg I."/>
            <person name="Brannstrom I.O."/>
            <person name="Guillou S."/>
            <person name="Cros-Aarteil S."/>
            <person name="Calhoun S."/>
            <person name="Haridas S."/>
            <person name="Kuo A."/>
            <person name="Mondo S."/>
            <person name="Pangilinan J."/>
            <person name="Riley R."/>
            <person name="Labutti K."/>
            <person name="Andreopoulos B."/>
            <person name="Lipzen A."/>
            <person name="Chen C."/>
            <person name="Yanf M."/>
            <person name="Daum C."/>
            <person name="Ng V."/>
            <person name="Clum A."/>
            <person name="Steindorff A."/>
            <person name="Ohm R."/>
            <person name="Martin F."/>
            <person name="Silar P."/>
            <person name="Natvig D."/>
            <person name="Lalanne C."/>
            <person name="Gautier V."/>
            <person name="Ament-Velasquez S.L."/>
            <person name="Kruys A."/>
            <person name="Hutchinson M.I."/>
            <person name="Powell A.J."/>
            <person name="Barry K."/>
            <person name="Miller A.N."/>
            <person name="Grigoriev I.V."/>
            <person name="Debuchy R."/>
            <person name="Gladieux P."/>
            <person name="Thoren M.H."/>
            <person name="Johannesson H."/>
        </authorList>
    </citation>
    <scope>NUCLEOTIDE SEQUENCE</scope>
    <source>
        <strain evidence="2">SMH2532-1</strain>
    </source>
</reference>
<organism evidence="2 3">
    <name type="scientific">Cercophora newfieldiana</name>
    <dbReference type="NCBI Taxonomy" id="92897"/>
    <lineage>
        <taxon>Eukaryota</taxon>
        <taxon>Fungi</taxon>
        <taxon>Dikarya</taxon>
        <taxon>Ascomycota</taxon>
        <taxon>Pezizomycotina</taxon>
        <taxon>Sordariomycetes</taxon>
        <taxon>Sordariomycetidae</taxon>
        <taxon>Sordariales</taxon>
        <taxon>Lasiosphaeriaceae</taxon>
        <taxon>Cercophora</taxon>
    </lineage>
</organism>
<dbReference type="Proteomes" id="UP001174936">
    <property type="component" value="Unassembled WGS sequence"/>
</dbReference>
<evidence type="ECO:0000313" key="3">
    <source>
        <dbReference type="Proteomes" id="UP001174936"/>
    </source>
</evidence>
<protein>
    <submittedName>
        <fullName evidence="2">Uncharacterized protein</fullName>
    </submittedName>
</protein>
<proteinExistence type="predicted"/>
<keyword evidence="3" id="KW-1185">Reference proteome</keyword>
<accession>A0AA39YM68</accession>
<feature type="region of interest" description="Disordered" evidence="1">
    <location>
        <begin position="1"/>
        <end position="83"/>
    </location>
</feature>